<dbReference type="Proteomes" id="UP000663891">
    <property type="component" value="Unassembled WGS sequence"/>
</dbReference>
<dbReference type="OrthoDB" id="10263060at2759"/>
<evidence type="ECO:0000313" key="3">
    <source>
        <dbReference type="Proteomes" id="UP000663891"/>
    </source>
</evidence>
<dbReference type="EMBL" id="CAJNON010000098">
    <property type="protein sequence ID" value="CAF0962049.1"/>
    <property type="molecule type" value="Genomic_DNA"/>
</dbReference>
<gene>
    <name evidence="2" type="ORF">VCS650_LOCUS12655</name>
</gene>
<comment type="caution">
    <text evidence="2">The sequence shown here is derived from an EMBL/GenBank/DDBJ whole genome shotgun (WGS) entry which is preliminary data.</text>
</comment>
<evidence type="ECO:0000313" key="2">
    <source>
        <dbReference type="EMBL" id="CAF0962049.1"/>
    </source>
</evidence>
<sequence length="74" mass="8297">MPRRTQNDERDEDENKKHDDDFYGGQRKQETDLGGSGKSLWDAARDIVASREQAETLPTVSNTVLFVGSRSGVK</sequence>
<organism evidence="2 3">
    <name type="scientific">Adineta steineri</name>
    <dbReference type="NCBI Taxonomy" id="433720"/>
    <lineage>
        <taxon>Eukaryota</taxon>
        <taxon>Metazoa</taxon>
        <taxon>Spiralia</taxon>
        <taxon>Gnathifera</taxon>
        <taxon>Rotifera</taxon>
        <taxon>Eurotatoria</taxon>
        <taxon>Bdelloidea</taxon>
        <taxon>Adinetida</taxon>
        <taxon>Adinetidae</taxon>
        <taxon>Adineta</taxon>
    </lineage>
</organism>
<protein>
    <submittedName>
        <fullName evidence="2">Uncharacterized protein</fullName>
    </submittedName>
</protein>
<reference evidence="2" key="1">
    <citation type="submission" date="2021-02" db="EMBL/GenBank/DDBJ databases">
        <authorList>
            <person name="Nowell W R."/>
        </authorList>
    </citation>
    <scope>NUCLEOTIDE SEQUENCE</scope>
</reference>
<evidence type="ECO:0000256" key="1">
    <source>
        <dbReference type="SAM" id="MobiDB-lite"/>
    </source>
</evidence>
<dbReference type="AlphaFoldDB" id="A0A814E0A6"/>
<proteinExistence type="predicted"/>
<name>A0A814E0A6_9BILA</name>
<feature type="region of interest" description="Disordered" evidence="1">
    <location>
        <begin position="1"/>
        <end position="38"/>
    </location>
</feature>
<feature type="compositionally biased region" description="Basic and acidic residues" evidence="1">
    <location>
        <begin position="1"/>
        <end position="31"/>
    </location>
</feature>
<accession>A0A814E0A6</accession>